<feature type="domain" description="Transposase IS116/IS110/IS902 C-terminal" evidence="2">
    <location>
        <begin position="3"/>
        <end position="51"/>
    </location>
</feature>
<dbReference type="Proteomes" id="UP001229832">
    <property type="component" value="Chromosome"/>
</dbReference>
<feature type="region of interest" description="Disordered" evidence="1">
    <location>
        <begin position="1"/>
        <end position="22"/>
    </location>
</feature>
<evidence type="ECO:0000259" key="2">
    <source>
        <dbReference type="Pfam" id="PF02371"/>
    </source>
</evidence>
<sequence length="94" mass="11165">MPGLVWRRSQSGNGERQLTPRTHNGDQYLRYYLIEAANSVRAHDPTFARFYDKKYREVPKYQHRRACVMTARKLVRVIYALLKNHELYKPAKAV</sequence>
<dbReference type="AlphaFoldDB" id="A0ABD7ZC20"/>
<evidence type="ECO:0000313" key="4">
    <source>
        <dbReference type="Proteomes" id="UP001229832"/>
    </source>
</evidence>
<protein>
    <submittedName>
        <fullName evidence="3">Transposase</fullName>
    </submittedName>
</protein>
<dbReference type="PANTHER" id="PTHR33055">
    <property type="entry name" value="TRANSPOSASE FOR INSERTION SEQUENCE ELEMENT IS1111A"/>
    <property type="match status" value="1"/>
</dbReference>
<keyword evidence="4" id="KW-1185">Reference proteome</keyword>
<accession>A0ABD7ZC20</accession>
<dbReference type="PANTHER" id="PTHR33055:SF13">
    <property type="entry name" value="TRANSPOSASE"/>
    <property type="match status" value="1"/>
</dbReference>
<reference evidence="3 4" key="1">
    <citation type="submission" date="2023-08" db="EMBL/GenBank/DDBJ databases">
        <authorList>
            <person name="Buchebner-Jance M."/>
        </authorList>
    </citation>
    <scope>NUCLEOTIDE SEQUENCE [LARGE SCALE GENOMIC DNA]</scope>
    <source>
        <strain evidence="3 4">NCIMB 15475</strain>
    </source>
</reference>
<name>A0ABD7ZC20_LACZE</name>
<evidence type="ECO:0000313" key="3">
    <source>
        <dbReference type="EMBL" id="WLV84717.1"/>
    </source>
</evidence>
<gene>
    <name evidence="3" type="ORF">LACZS2_001201</name>
</gene>
<dbReference type="InterPro" id="IPR047650">
    <property type="entry name" value="Transpos_IS110"/>
</dbReference>
<dbReference type="EMBL" id="CP132485">
    <property type="protein sequence ID" value="WLV84717.1"/>
    <property type="molecule type" value="Genomic_DNA"/>
</dbReference>
<evidence type="ECO:0000256" key="1">
    <source>
        <dbReference type="SAM" id="MobiDB-lite"/>
    </source>
</evidence>
<dbReference type="Pfam" id="PF02371">
    <property type="entry name" value="Transposase_20"/>
    <property type="match status" value="1"/>
</dbReference>
<organism evidence="3 4">
    <name type="scientific">Lacticaseibacillus zeae subsp. silagei</name>
    <dbReference type="NCBI Taxonomy" id="3068307"/>
    <lineage>
        <taxon>Bacteria</taxon>
        <taxon>Bacillati</taxon>
        <taxon>Bacillota</taxon>
        <taxon>Bacilli</taxon>
        <taxon>Lactobacillales</taxon>
        <taxon>Lactobacillaceae</taxon>
        <taxon>Lacticaseibacillus</taxon>
    </lineage>
</organism>
<dbReference type="InterPro" id="IPR003346">
    <property type="entry name" value="Transposase_20"/>
</dbReference>
<feature type="compositionally biased region" description="Polar residues" evidence="1">
    <location>
        <begin position="8"/>
        <end position="22"/>
    </location>
</feature>
<proteinExistence type="predicted"/>